<dbReference type="InterPro" id="IPR032710">
    <property type="entry name" value="NTF2-like_dom_sf"/>
</dbReference>
<evidence type="ECO:0000313" key="2">
    <source>
        <dbReference type="Proteomes" id="UP001385892"/>
    </source>
</evidence>
<dbReference type="NCBIfam" id="NF033625">
    <property type="entry name" value="HpxZ"/>
    <property type="match status" value="1"/>
</dbReference>
<protein>
    <submittedName>
        <fullName evidence="1">Oxalurate catabolism protein HpxZ</fullName>
    </submittedName>
</protein>
<dbReference type="Gene3D" id="3.10.450.50">
    <property type="match status" value="1"/>
</dbReference>
<gene>
    <name evidence="1" type="primary">hpxZ</name>
    <name evidence="1" type="ORF">WKW82_22535</name>
</gene>
<evidence type="ECO:0000313" key="1">
    <source>
        <dbReference type="EMBL" id="MEJ8849447.1"/>
    </source>
</evidence>
<proteinExistence type="predicted"/>
<dbReference type="Proteomes" id="UP001385892">
    <property type="component" value="Unassembled WGS sequence"/>
</dbReference>
<accession>A0ABU8WPG9</accession>
<dbReference type="EMBL" id="JBBKZT010000010">
    <property type="protein sequence ID" value="MEJ8849447.1"/>
    <property type="molecule type" value="Genomic_DNA"/>
</dbReference>
<keyword evidence="2" id="KW-1185">Reference proteome</keyword>
<dbReference type="SUPFAM" id="SSF54427">
    <property type="entry name" value="NTF2-like"/>
    <property type="match status" value="1"/>
</dbReference>
<dbReference type="RefSeq" id="WP_340344572.1">
    <property type="nucleotide sequence ID" value="NZ_JBBKZT010000010.1"/>
</dbReference>
<dbReference type="Pfam" id="PF11533">
    <property type="entry name" value="AtzH-like"/>
    <property type="match status" value="1"/>
</dbReference>
<name>A0ABU8WPG9_9BURK</name>
<comment type="caution">
    <text evidence="1">The sequence shown here is derived from an EMBL/GenBank/DDBJ whole genome shotgun (WGS) entry which is preliminary data.</text>
</comment>
<dbReference type="InterPro" id="IPR024507">
    <property type="entry name" value="AtzH-like"/>
</dbReference>
<reference evidence="1 2" key="1">
    <citation type="submission" date="2024-03" db="EMBL/GenBank/DDBJ databases">
        <title>Novel species of the genus Variovorax.</title>
        <authorList>
            <person name="Liu Q."/>
            <person name="Xin Y.-H."/>
        </authorList>
    </citation>
    <scope>NUCLEOTIDE SEQUENCE [LARGE SCALE GENOMIC DNA]</scope>
    <source>
        <strain evidence="1 2">KACC 18900</strain>
    </source>
</reference>
<sequence length="125" mass="14043">MTAINLPAVLAEVEAVFAQYQQALVSNDVAVLDLLFWDSPHTLRYGAGENLYGYDAIREFRKARPAVNLEREITATSITTFDQHFAVTNVEFKRAGSDRIGRQSQTWVRMPEGWRVAAAHVSLMS</sequence>
<organism evidence="1 2">
    <name type="scientific">Variovorax rhizosphaerae</name>
    <dbReference type="NCBI Taxonomy" id="1836200"/>
    <lineage>
        <taxon>Bacteria</taxon>
        <taxon>Pseudomonadati</taxon>
        <taxon>Pseudomonadota</taxon>
        <taxon>Betaproteobacteria</taxon>
        <taxon>Burkholderiales</taxon>
        <taxon>Comamonadaceae</taxon>
        <taxon>Variovorax</taxon>
    </lineage>
</organism>